<dbReference type="Proteomes" id="UP000266172">
    <property type="component" value="Unassembled WGS sequence"/>
</dbReference>
<evidence type="ECO:0000313" key="2">
    <source>
        <dbReference type="Proteomes" id="UP000266172"/>
    </source>
</evidence>
<dbReference type="AlphaFoldDB" id="A0A395V8L3"/>
<reference evidence="1 2" key="1">
    <citation type="submission" date="2018-08" db="EMBL/GenBank/DDBJ databases">
        <title>A genome reference for cultivated species of the human gut microbiota.</title>
        <authorList>
            <person name="Zou Y."/>
            <person name="Xue W."/>
            <person name="Luo G."/>
        </authorList>
    </citation>
    <scope>NUCLEOTIDE SEQUENCE [LARGE SCALE GENOMIC DNA]</scope>
    <source>
        <strain evidence="1 2">AF22-12AC</strain>
    </source>
</reference>
<dbReference type="EMBL" id="QRVL01000002">
    <property type="protein sequence ID" value="RGS41608.1"/>
    <property type="molecule type" value="Genomic_DNA"/>
</dbReference>
<gene>
    <name evidence="1" type="ORF">DWX93_05735</name>
</gene>
<accession>A0A395V8L3</accession>
<evidence type="ECO:0000313" key="1">
    <source>
        <dbReference type="EMBL" id="RGS41608.1"/>
    </source>
</evidence>
<protein>
    <submittedName>
        <fullName evidence="1">Uncharacterized protein</fullName>
    </submittedName>
</protein>
<sequence length="169" mass="19510">MAKGYFFAKVVLLKERMMKEIKQFATQFRRAIDLALEAGEFDNDSIYRRFPRACCGDTSDLLAQYLLDKGIKTDYVCGTYWGKPDGNGQSHAWLMVDKHIIIDITGDQFSGKSTFLNYDKSVYVGEGDDFHRLFEVEDRDVHEHRGLSALGGFCGPRLWDLYRKILKYI</sequence>
<proteinExistence type="predicted"/>
<name>A0A395V8L3_9FIRM</name>
<comment type="caution">
    <text evidence="1">The sequence shown here is derived from an EMBL/GenBank/DDBJ whole genome shotgun (WGS) entry which is preliminary data.</text>
</comment>
<organism evidence="1 2">
    <name type="scientific">Roseburia hominis</name>
    <dbReference type="NCBI Taxonomy" id="301301"/>
    <lineage>
        <taxon>Bacteria</taxon>
        <taxon>Bacillati</taxon>
        <taxon>Bacillota</taxon>
        <taxon>Clostridia</taxon>
        <taxon>Lachnospirales</taxon>
        <taxon>Lachnospiraceae</taxon>
        <taxon>Roseburia</taxon>
    </lineage>
</organism>